<comment type="caution">
    <text evidence="1">The sequence shown here is derived from an EMBL/GenBank/DDBJ whole genome shotgun (WGS) entry which is preliminary data.</text>
</comment>
<evidence type="ECO:0000313" key="2">
    <source>
        <dbReference type="Proteomes" id="UP000494216"/>
    </source>
</evidence>
<organism evidence="1 2">
    <name type="scientific">Candidatus Methylobacter favarea</name>
    <dbReference type="NCBI Taxonomy" id="2707345"/>
    <lineage>
        <taxon>Bacteria</taxon>
        <taxon>Pseudomonadati</taxon>
        <taxon>Pseudomonadota</taxon>
        <taxon>Gammaproteobacteria</taxon>
        <taxon>Methylococcales</taxon>
        <taxon>Methylococcaceae</taxon>
        <taxon>Methylobacter</taxon>
    </lineage>
</organism>
<gene>
    <name evidence="1" type="ORF">METHB2_690013</name>
</gene>
<proteinExistence type="predicted"/>
<name>A0A8S0XI99_9GAMM</name>
<accession>A0A8S0XI99</accession>
<protein>
    <submittedName>
        <fullName evidence="1">Uncharacterized protein</fullName>
    </submittedName>
</protein>
<sequence length="60" mass="6570">MLNGKVLSLFAEQQLLILRLLTDLSMSIAAGRNLRLSAILAHTISNTARPSSITANSWYL</sequence>
<dbReference type="EMBL" id="CADCXN010000101">
    <property type="protein sequence ID" value="CAA9892393.1"/>
    <property type="molecule type" value="Genomic_DNA"/>
</dbReference>
<keyword evidence="2" id="KW-1185">Reference proteome</keyword>
<dbReference type="AlphaFoldDB" id="A0A8S0XI99"/>
<evidence type="ECO:0000313" key="1">
    <source>
        <dbReference type="EMBL" id="CAA9892393.1"/>
    </source>
</evidence>
<dbReference type="Proteomes" id="UP000494216">
    <property type="component" value="Unassembled WGS sequence"/>
</dbReference>
<reference evidence="1 2" key="1">
    <citation type="submission" date="2020-02" db="EMBL/GenBank/DDBJ databases">
        <authorList>
            <person name="Hogendoorn C."/>
        </authorList>
    </citation>
    <scope>NUCLEOTIDE SEQUENCE [LARGE SCALE GENOMIC DNA]</scope>
    <source>
        <strain evidence="1">METHB21</strain>
    </source>
</reference>